<evidence type="ECO:0000313" key="3">
    <source>
        <dbReference type="Proteomes" id="UP000752696"/>
    </source>
</evidence>
<proteinExistence type="predicted"/>
<feature type="region of interest" description="Disordered" evidence="1">
    <location>
        <begin position="87"/>
        <end position="112"/>
    </location>
</feature>
<organism evidence="2 3">
    <name type="scientific">Heterotrigona itama</name>
    <dbReference type="NCBI Taxonomy" id="395501"/>
    <lineage>
        <taxon>Eukaryota</taxon>
        <taxon>Metazoa</taxon>
        <taxon>Ecdysozoa</taxon>
        <taxon>Arthropoda</taxon>
        <taxon>Hexapoda</taxon>
        <taxon>Insecta</taxon>
        <taxon>Pterygota</taxon>
        <taxon>Neoptera</taxon>
        <taxon>Endopterygota</taxon>
        <taxon>Hymenoptera</taxon>
        <taxon>Apocrita</taxon>
        <taxon>Aculeata</taxon>
        <taxon>Apoidea</taxon>
        <taxon>Anthophila</taxon>
        <taxon>Apidae</taxon>
        <taxon>Heterotrigona</taxon>
    </lineage>
</organism>
<dbReference type="EMBL" id="CAJDYZ010007882">
    <property type="protein sequence ID" value="CAD1474740.1"/>
    <property type="molecule type" value="Genomic_DNA"/>
</dbReference>
<gene>
    <name evidence="2" type="ORF">MHI_LOCUS485943</name>
</gene>
<evidence type="ECO:0000256" key="1">
    <source>
        <dbReference type="SAM" id="MobiDB-lite"/>
    </source>
</evidence>
<dbReference type="Proteomes" id="UP000752696">
    <property type="component" value="Unassembled WGS sequence"/>
</dbReference>
<reference evidence="2" key="1">
    <citation type="submission" date="2020-07" db="EMBL/GenBank/DDBJ databases">
        <authorList>
            <person name="Nazaruddin N."/>
        </authorList>
    </citation>
    <scope>NUCLEOTIDE SEQUENCE</scope>
</reference>
<evidence type="ECO:0000313" key="2">
    <source>
        <dbReference type="EMBL" id="CAD1474740.1"/>
    </source>
</evidence>
<dbReference type="AlphaFoldDB" id="A0A6V7H4V6"/>
<name>A0A6V7H4V6_9HYME</name>
<comment type="caution">
    <text evidence="2">The sequence shown here is derived from an EMBL/GenBank/DDBJ whole genome shotgun (WGS) entry which is preliminary data.</text>
</comment>
<sequence length="283" mass="32338">MMDNKRKLSGCKCVQQKLHKQQRRKDQCKRKRQTFVYNPEEELWHEPYLRELRKEFSDVSVLCDSKIELPWKDIALPAAGMKIRQEVSLTPLNDRDGQMDDTGVDKEPEEKESLGTMLLPWKDLIIMETVPSKQASPDSCDSTLEIPWSDLVLEKPINIQPVQEEACVTDDVEIPWNDILIPRNIVIESQKKKHPSSKYPPRLAASTKGVKCGCVSVGCRMNFTKVELRSKWIAFDGAGGTKHWAAMIIIRLMFVIGGSRHLPVNAKGGFVLWLSRKLHMKMA</sequence>
<dbReference type="OrthoDB" id="7597709at2759"/>
<keyword evidence="3" id="KW-1185">Reference proteome</keyword>
<accession>A0A6V7H4V6</accession>
<feature type="compositionally biased region" description="Basic and acidic residues" evidence="1">
    <location>
        <begin position="93"/>
        <end position="112"/>
    </location>
</feature>
<protein>
    <submittedName>
        <fullName evidence="2">Uncharacterized protein</fullName>
    </submittedName>
</protein>